<evidence type="ECO:0000256" key="1">
    <source>
        <dbReference type="SAM" id="MobiDB-lite"/>
    </source>
</evidence>
<accession>A0ABQ2K5C5</accession>
<evidence type="ECO:0000313" key="3">
    <source>
        <dbReference type="EMBL" id="GGN63746.1"/>
    </source>
</evidence>
<keyword evidence="4" id="KW-1185">Reference proteome</keyword>
<organism evidence="3 4">
    <name type="scientific">Streptomyces kronopolitis</name>
    <dbReference type="NCBI Taxonomy" id="1612435"/>
    <lineage>
        <taxon>Bacteria</taxon>
        <taxon>Bacillati</taxon>
        <taxon>Actinomycetota</taxon>
        <taxon>Actinomycetes</taxon>
        <taxon>Kitasatosporales</taxon>
        <taxon>Streptomycetaceae</taxon>
        <taxon>Streptomyces</taxon>
    </lineage>
</organism>
<gene>
    <name evidence="3" type="ORF">GCM10012285_65090</name>
</gene>
<feature type="transmembrane region" description="Helical" evidence="2">
    <location>
        <begin position="71"/>
        <end position="88"/>
    </location>
</feature>
<comment type="caution">
    <text evidence="3">The sequence shown here is derived from an EMBL/GenBank/DDBJ whole genome shotgun (WGS) entry which is preliminary data.</text>
</comment>
<name>A0ABQ2K5C5_9ACTN</name>
<reference evidence="4" key="1">
    <citation type="journal article" date="2019" name="Int. J. Syst. Evol. Microbiol.">
        <title>The Global Catalogue of Microorganisms (GCM) 10K type strain sequencing project: providing services to taxonomists for standard genome sequencing and annotation.</title>
        <authorList>
            <consortium name="The Broad Institute Genomics Platform"/>
            <consortium name="The Broad Institute Genome Sequencing Center for Infectious Disease"/>
            <person name="Wu L."/>
            <person name="Ma J."/>
        </authorList>
    </citation>
    <scope>NUCLEOTIDE SEQUENCE [LARGE SCALE GENOMIC DNA]</scope>
    <source>
        <strain evidence="4">CGMCC 4.7323</strain>
    </source>
</reference>
<feature type="compositionally biased region" description="Gly residues" evidence="1">
    <location>
        <begin position="45"/>
        <end position="56"/>
    </location>
</feature>
<dbReference type="Proteomes" id="UP000600080">
    <property type="component" value="Unassembled WGS sequence"/>
</dbReference>
<sequence length="92" mass="9848">MRRSDRARCHQAIPARKLAHIEYLRRDGPSSERGAPPRPVHSAPPGGGSGQQGLGSGQLCRMTVPGLLSRMMLFVLPLALPWAGTAAAKDPR</sequence>
<feature type="compositionally biased region" description="Basic and acidic residues" evidence="1">
    <location>
        <begin position="20"/>
        <end position="30"/>
    </location>
</feature>
<feature type="region of interest" description="Disordered" evidence="1">
    <location>
        <begin position="20"/>
        <end position="59"/>
    </location>
</feature>
<keyword evidence="2" id="KW-0472">Membrane</keyword>
<keyword evidence="2" id="KW-0812">Transmembrane</keyword>
<proteinExistence type="predicted"/>
<keyword evidence="2" id="KW-1133">Transmembrane helix</keyword>
<protein>
    <submittedName>
        <fullName evidence="3">Uncharacterized protein</fullName>
    </submittedName>
</protein>
<dbReference type="EMBL" id="BMND01000055">
    <property type="protein sequence ID" value="GGN63746.1"/>
    <property type="molecule type" value="Genomic_DNA"/>
</dbReference>
<evidence type="ECO:0000256" key="2">
    <source>
        <dbReference type="SAM" id="Phobius"/>
    </source>
</evidence>
<evidence type="ECO:0000313" key="4">
    <source>
        <dbReference type="Proteomes" id="UP000600080"/>
    </source>
</evidence>